<comment type="similarity">
    <text evidence="2 11">Belongs to the shikimate kinase family.</text>
</comment>
<keyword evidence="14" id="KW-1185">Reference proteome</keyword>
<evidence type="ECO:0000256" key="5">
    <source>
        <dbReference type="ARBA" id="ARBA00022679"/>
    </source>
</evidence>
<name>A0A3A5MJA7_9MICO</name>
<dbReference type="Gene3D" id="3.40.50.300">
    <property type="entry name" value="P-loop containing nucleotide triphosphate hydrolases"/>
    <property type="match status" value="1"/>
</dbReference>
<feature type="binding site" evidence="11">
    <location>
        <begin position="27"/>
        <end position="32"/>
    </location>
    <ligand>
        <name>ATP</name>
        <dbReference type="ChEBI" id="CHEBI:30616"/>
    </ligand>
</feature>
<dbReference type="InterPro" id="IPR027417">
    <property type="entry name" value="P-loop_NTPase"/>
</dbReference>
<comment type="caution">
    <text evidence="13">The sequence shown here is derived from an EMBL/GenBank/DDBJ whole genome shotgun (WGS) entry which is preliminary data.</text>
</comment>
<dbReference type="SUPFAM" id="SSF52540">
    <property type="entry name" value="P-loop containing nucleoside triphosphate hydrolases"/>
    <property type="match status" value="1"/>
</dbReference>
<comment type="function">
    <text evidence="11">Catalyzes the specific phosphorylation of the 3-hydroxyl group of shikimic acid using ATP as a cosubstrate.</text>
</comment>
<evidence type="ECO:0000313" key="13">
    <source>
        <dbReference type="EMBL" id="RJT89492.1"/>
    </source>
</evidence>
<keyword evidence="12" id="KW-0812">Transmembrane</keyword>
<evidence type="ECO:0000256" key="7">
    <source>
        <dbReference type="ARBA" id="ARBA00022777"/>
    </source>
</evidence>
<keyword evidence="11" id="KW-0479">Metal-binding</keyword>
<feature type="binding site" evidence="11">
    <location>
        <position position="72"/>
    </location>
    <ligand>
        <name>substrate</name>
    </ligand>
</feature>
<keyword evidence="12" id="KW-1133">Transmembrane helix</keyword>
<dbReference type="AlphaFoldDB" id="A0A3A5MJA7"/>
<keyword evidence="4 11" id="KW-0028">Amino-acid biosynthesis</keyword>
<dbReference type="UniPathway" id="UPA00053">
    <property type="reaction ID" value="UER00088"/>
</dbReference>
<protein>
    <recommendedName>
        <fullName evidence="3 11">Shikimate kinase</fullName>
        <shortName evidence="11">SK</shortName>
        <ecNumber evidence="3 11">2.7.1.71</ecNumber>
    </recommendedName>
</protein>
<dbReference type="EC" id="2.7.1.71" evidence="3 11"/>
<feature type="binding site" evidence="11">
    <location>
        <position position="129"/>
    </location>
    <ligand>
        <name>ATP</name>
        <dbReference type="ChEBI" id="CHEBI:30616"/>
    </ligand>
</feature>
<comment type="cofactor">
    <cofactor evidence="11">
        <name>Mg(2+)</name>
        <dbReference type="ChEBI" id="CHEBI:18420"/>
    </cofactor>
    <text evidence="11">Binds 1 Mg(2+) ion per subunit.</text>
</comment>
<keyword evidence="12" id="KW-0472">Membrane</keyword>
<dbReference type="GO" id="GO:0005524">
    <property type="term" value="F:ATP binding"/>
    <property type="evidence" value="ECO:0007669"/>
    <property type="project" value="UniProtKB-UniRule"/>
</dbReference>
<evidence type="ECO:0000256" key="3">
    <source>
        <dbReference type="ARBA" id="ARBA00012154"/>
    </source>
</evidence>
<dbReference type="PANTHER" id="PTHR21087">
    <property type="entry name" value="SHIKIMATE KINASE"/>
    <property type="match status" value="1"/>
</dbReference>
<evidence type="ECO:0000313" key="14">
    <source>
        <dbReference type="Proteomes" id="UP000272015"/>
    </source>
</evidence>
<keyword evidence="6 11" id="KW-0547">Nucleotide-binding</keyword>
<feature type="binding site" evidence="11">
    <location>
        <position position="150"/>
    </location>
    <ligand>
        <name>substrate</name>
    </ligand>
</feature>
<evidence type="ECO:0000256" key="6">
    <source>
        <dbReference type="ARBA" id="ARBA00022741"/>
    </source>
</evidence>
<dbReference type="PRINTS" id="PR01100">
    <property type="entry name" value="SHIKIMTKNASE"/>
</dbReference>
<dbReference type="InterPro" id="IPR031322">
    <property type="entry name" value="Shikimate/glucono_kinase"/>
</dbReference>
<dbReference type="GO" id="GO:0004765">
    <property type="term" value="F:shikimate kinase activity"/>
    <property type="evidence" value="ECO:0007669"/>
    <property type="project" value="UniProtKB-UniRule"/>
</dbReference>
<feature type="binding site" evidence="11">
    <location>
        <position position="31"/>
    </location>
    <ligand>
        <name>Mg(2+)</name>
        <dbReference type="ChEBI" id="CHEBI:18420"/>
    </ligand>
</feature>
<evidence type="ECO:0000256" key="11">
    <source>
        <dbReference type="HAMAP-Rule" id="MF_00109"/>
    </source>
</evidence>
<gene>
    <name evidence="11" type="primary">aroK</name>
    <name evidence="13" type="ORF">D6T64_06630</name>
</gene>
<keyword evidence="11" id="KW-0460">Magnesium</keyword>
<feature type="binding site" evidence="11">
    <location>
        <position position="167"/>
    </location>
    <ligand>
        <name>ATP</name>
        <dbReference type="ChEBI" id="CHEBI:30616"/>
    </ligand>
</feature>
<accession>A0A3A5MJA7</accession>
<dbReference type="GO" id="GO:0008652">
    <property type="term" value="P:amino acid biosynthetic process"/>
    <property type="evidence" value="ECO:0007669"/>
    <property type="project" value="UniProtKB-KW"/>
</dbReference>
<evidence type="ECO:0000256" key="12">
    <source>
        <dbReference type="SAM" id="Phobius"/>
    </source>
</evidence>
<feature type="binding site" evidence="11">
    <location>
        <position position="93"/>
    </location>
    <ligand>
        <name>substrate</name>
    </ligand>
</feature>
<proteinExistence type="inferred from homology"/>
<dbReference type="GO" id="GO:0009073">
    <property type="term" value="P:aromatic amino acid family biosynthetic process"/>
    <property type="evidence" value="ECO:0007669"/>
    <property type="project" value="UniProtKB-KW"/>
</dbReference>
<dbReference type="GO" id="GO:0000287">
    <property type="term" value="F:magnesium ion binding"/>
    <property type="evidence" value="ECO:0007669"/>
    <property type="project" value="UniProtKB-UniRule"/>
</dbReference>
<evidence type="ECO:0000256" key="2">
    <source>
        <dbReference type="ARBA" id="ARBA00006997"/>
    </source>
</evidence>
<sequence length="184" mass="19779">MSETETTSTDALLPVAFLPLVFIGPMAAGKSKIGKRVARALGLSFLDTDKIIVAAHGPIPEIFEREGEAYFRQIEREAVIEALKGGAVVSLGGGAVLDAATRTDLSQATVVFLSVRAAVVEARLGGSRRPLLSAGPAGGLGDWQRIYDERRPIYEELASIRFDTSNRPIDGIVDEIVTWVREKS</sequence>
<dbReference type="CDD" id="cd00464">
    <property type="entry name" value="SK"/>
    <property type="match status" value="1"/>
</dbReference>
<dbReference type="Pfam" id="PF01202">
    <property type="entry name" value="SKI"/>
    <property type="match status" value="1"/>
</dbReference>
<keyword evidence="7 11" id="KW-0418">Kinase</keyword>
<keyword evidence="8 11" id="KW-0067">ATP-binding</keyword>
<dbReference type="InterPro" id="IPR000623">
    <property type="entry name" value="Shikimate_kinase/TSH1"/>
</dbReference>
<dbReference type="Proteomes" id="UP000272015">
    <property type="component" value="Unassembled WGS sequence"/>
</dbReference>
<evidence type="ECO:0000256" key="8">
    <source>
        <dbReference type="ARBA" id="ARBA00022840"/>
    </source>
</evidence>
<feature type="transmembrane region" description="Helical" evidence="12">
    <location>
        <begin position="12"/>
        <end position="29"/>
    </location>
</feature>
<organism evidence="13 14">
    <name type="scientific">Cryobacterium melibiosiphilum</name>
    <dbReference type="NCBI Taxonomy" id="995039"/>
    <lineage>
        <taxon>Bacteria</taxon>
        <taxon>Bacillati</taxon>
        <taxon>Actinomycetota</taxon>
        <taxon>Actinomycetes</taxon>
        <taxon>Micrococcales</taxon>
        <taxon>Microbacteriaceae</taxon>
        <taxon>Cryobacterium</taxon>
    </lineage>
</organism>
<comment type="pathway">
    <text evidence="1 11">Metabolic intermediate biosynthesis; chorismate biosynthesis; chorismate from D-erythrose 4-phosphate and phosphoenolpyruvate: step 5/7.</text>
</comment>
<dbReference type="GO" id="GO:0005829">
    <property type="term" value="C:cytosol"/>
    <property type="evidence" value="ECO:0007669"/>
    <property type="project" value="TreeGrafter"/>
</dbReference>
<dbReference type="PROSITE" id="PS01128">
    <property type="entry name" value="SHIKIMATE_KINASE"/>
    <property type="match status" value="1"/>
</dbReference>
<comment type="subcellular location">
    <subcellularLocation>
        <location evidence="11">Cytoplasm</location>
    </subcellularLocation>
</comment>
<feature type="binding site" evidence="11">
    <location>
        <position position="49"/>
    </location>
    <ligand>
        <name>substrate</name>
    </ligand>
</feature>
<comment type="catalytic activity">
    <reaction evidence="10 11">
        <text>shikimate + ATP = 3-phosphoshikimate + ADP + H(+)</text>
        <dbReference type="Rhea" id="RHEA:13121"/>
        <dbReference type="ChEBI" id="CHEBI:15378"/>
        <dbReference type="ChEBI" id="CHEBI:30616"/>
        <dbReference type="ChEBI" id="CHEBI:36208"/>
        <dbReference type="ChEBI" id="CHEBI:145989"/>
        <dbReference type="ChEBI" id="CHEBI:456216"/>
        <dbReference type="EC" id="2.7.1.71"/>
    </reaction>
</comment>
<dbReference type="InterPro" id="IPR023000">
    <property type="entry name" value="Shikimate_kinase_CS"/>
</dbReference>
<keyword evidence="5 11" id="KW-0808">Transferase</keyword>
<comment type="subunit">
    <text evidence="11">Monomer.</text>
</comment>
<dbReference type="OrthoDB" id="9800332at2"/>
<evidence type="ECO:0000256" key="9">
    <source>
        <dbReference type="ARBA" id="ARBA00023141"/>
    </source>
</evidence>
<dbReference type="EMBL" id="QZVS01000072">
    <property type="protein sequence ID" value="RJT89492.1"/>
    <property type="molecule type" value="Genomic_DNA"/>
</dbReference>
<evidence type="ECO:0000256" key="10">
    <source>
        <dbReference type="ARBA" id="ARBA00048567"/>
    </source>
</evidence>
<reference evidence="13 14" key="1">
    <citation type="submission" date="2018-09" db="EMBL/GenBank/DDBJ databases">
        <title>Novel species of Cryobacterium.</title>
        <authorList>
            <person name="Liu Q."/>
            <person name="Xin Y.-H."/>
        </authorList>
    </citation>
    <scope>NUCLEOTIDE SEQUENCE [LARGE SCALE GENOMIC DNA]</scope>
    <source>
        <strain evidence="13 14">Hh39</strain>
    </source>
</reference>
<dbReference type="HAMAP" id="MF_00109">
    <property type="entry name" value="Shikimate_kinase"/>
    <property type="match status" value="1"/>
</dbReference>
<keyword evidence="9 11" id="KW-0057">Aromatic amino acid biosynthesis</keyword>
<keyword evidence="11" id="KW-0963">Cytoplasm</keyword>
<dbReference type="RefSeq" id="WP_119973405.1">
    <property type="nucleotide sequence ID" value="NZ_JBHSQA010000019.1"/>
</dbReference>
<dbReference type="PANTHER" id="PTHR21087:SF16">
    <property type="entry name" value="SHIKIMATE KINASE 1, CHLOROPLASTIC"/>
    <property type="match status" value="1"/>
</dbReference>
<evidence type="ECO:0000256" key="1">
    <source>
        <dbReference type="ARBA" id="ARBA00004842"/>
    </source>
</evidence>
<evidence type="ECO:0000256" key="4">
    <source>
        <dbReference type="ARBA" id="ARBA00022605"/>
    </source>
</evidence>
<dbReference type="GO" id="GO:0009423">
    <property type="term" value="P:chorismate biosynthetic process"/>
    <property type="evidence" value="ECO:0007669"/>
    <property type="project" value="UniProtKB-UniRule"/>
</dbReference>